<dbReference type="Proteomes" id="UP000315289">
    <property type="component" value="Unassembled WGS sequence"/>
</dbReference>
<dbReference type="GO" id="GO:0005737">
    <property type="term" value="C:cytoplasm"/>
    <property type="evidence" value="ECO:0007669"/>
    <property type="project" value="TreeGrafter"/>
</dbReference>
<evidence type="ECO:0000256" key="9">
    <source>
        <dbReference type="ARBA" id="ARBA00047783"/>
    </source>
</evidence>
<dbReference type="EC" id="2.1.1.228" evidence="1"/>
<dbReference type="EMBL" id="VOAH01000014">
    <property type="protein sequence ID" value="TVP39579.1"/>
    <property type="molecule type" value="Genomic_DNA"/>
</dbReference>
<dbReference type="FunFam" id="3.30.300.110:FF:000001">
    <property type="entry name" value="tRNA (guanine(37)-N1)-methyltransferase"/>
    <property type="match status" value="1"/>
</dbReference>
<dbReference type="Gene3D" id="3.40.50.150">
    <property type="entry name" value="Vaccinia Virus protein VP39"/>
    <property type="match status" value="1"/>
</dbReference>
<proteinExistence type="predicted"/>
<dbReference type="OrthoDB" id="8079at2157"/>
<comment type="caution">
    <text evidence="11">The sequence shown here is derived from an EMBL/GenBank/DDBJ whole genome shotgun (WGS) entry which is preliminary data.</text>
</comment>
<comment type="catalytic activity">
    <reaction evidence="9">
        <text>guanosine(37) in tRNA + S-adenosyl-L-methionine = N(1)-methylguanosine(37) in tRNA + S-adenosyl-L-homocysteine + H(+)</text>
        <dbReference type="Rhea" id="RHEA:36899"/>
        <dbReference type="Rhea" id="RHEA-COMP:10145"/>
        <dbReference type="Rhea" id="RHEA-COMP:10147"/>
        <dbReference type="ChEBI" id="CHEBI:15378"/>
        <dbReference type="ChEBI" id="CHEBI:57856"/>
        <dbReference type="ChEBI" id="CHEBI:59789"/>
        <dbReference type="ChEBI" id="CHEBI:73542"/>
        <dbReference type="ChEBI" id="CHEBI:74269"/>
        <dbReference type="EC" id="2.1.1.228"/>
    </reaction>
</comment>
<keyword evidence="6" id="KW-0819">tRNA processing</keyword>
<keyword evidence="4 11" id="KW-0808">Transferase</keyword>
<keyword evidence="2" id="KW-0963">Cytoplasm</keyword>
<evidence type="ECO:0000256" key="5">
    <source>
        <dbReference type="ARBA" id="ARBA00022691"/>
    </source>
</evidence>
<dbReference type="AlphaFoldDB" id="A0A557SSJ5"/>
<dbReference type="CDD" id="cd02440">
    <property type="entry name" value="AdoMet_MTases"/>
    <property type="match status" value="1"/>
</dbReference>
<evidence type="ECO:0000256" key="4">
    <source>
        <dbReference type="ARBA" id="ARBA00022679"/>
    </source>
</evidence>
<dbReference type="Gene3D" id="3.30.300.110">
    <property type="entry name" value="Met-10+ protein-like domains"/>
    <property type="match status" value="1"/>
</dbReference>
<accession>A0A557SSJ5</accession>
<evidence type="ECO:0000256" key="2">
    <source>
        <dbReference type="ARBA" id="ARBA00022490"/>
    </source>
</evidence>
<keyword evidence="12" id="KW-1185">Reference proteome</keyword>
<dbReference type="SUPFAM" id="SSF53335">
    <property type="entry name" value="S-adenosyl-L-methionine-dependent methyltransferases"/>
    <property type="match status" value="1"/>
</dbReference>
<dbReference type="PANTHER" id="PTHR23245">
    <property type="entry name" value="TRNA METHYLTRANSFERASE"/>
    <property type="match status" value="1"/>
</dbReference>
<dbReference type="GO" id="GO:0002939">
    <property type="term" value="P:tRNA N1-guanine methylation"/>
    <property type="evidence" value="ECO:0007669"/>
    <property type="project" value="TreeGrafter"/>
</dbReference>
<organism evidence="11 12">
    <name type="scientific">Candidatus Nitrosocosmicus arcticus</name>
    <dbReference type="NCBI Taxonomy" id="2035267"/>
    <lineage>
        <taxon>Archaea</taxon>
        <taxon>Nitrososphaerota</taxon>
        <taxon>Nitrososphaeria</taxon>
        <taxon>Nitrososphaerales</taxon>
        <taxon>Nitrososphaeraceae</taxon>
        <taxon>Candidatus Nitrosocosmicus</taxon>
    </lineage>
</organism>
<reference evidence="11 12" key="1">
    <citation type="journal article" date="2019" name="Front. Microbiol.">
        <title>Ammonia Oxidation by the Arctic Terrestrial Thaumarchaeote Candidatus Nitrosocosmicus arcticus Is Stimulated by Increasing Temperatures.</title>
        <authorList>
            <person name="Alves R.J.E."/>
            <person name="Kerou M."/>
            <person name="Zappe A."/>
            <person name="Bittner R."/>
            <person name="Abby S.S."/>
            <person name="Schmidt H.A."/>
            <person name="Pfeifer K."/>
            <person name="Schleper C."/>
        </authorList>
    </citation>
    <scope>NUCLEOTIDE SEQUENCE [LARGE SCALE GENOMIC DNA]</scope>
    <source>
        <strain evidence="11 12">Kfb</strain>
    </source>
</reference>
<protein>
    <recommendedName>
        <fullName evidence="1">tRNA (guanine(37)-N(1))-methyltransferase</fullName>
        <ecNumber evidence="1">2.1.1.228</ecNumber>
    </recommendedName>
    <alternativeName>
        <fullName evidence="7">M1G-methyltransferase</fullName>
    </alternativeName>
    <alternativeName>
        <fullName evidence="8">tRNA [GM37] methyltransferase</fullName>
    </alternativeName>
</protein>
<evidence type="ECO:0000259" key="10">
    <source>
        <dbReference type="PROSITE" id="PS51684"/>
    </source>
</evidence>
<evidence type="ECO:0000313" key="12">
    <source>
        <dbReference type="Proteomes" id="UP000315289"/>
    </source>
</evidence>
<evidence type="ECO:0000256" key="7">
    <source>
        <dbReference type="ARBA" id="ARBA00029736"/>
    </source>
</evidence>
<evidence type="ECO:0000313" key="11">
    <source>
        <dbReference type="EMBL" id="TVP39579.1"/>
    </source>
</evidence>
<dbReference type="PROSITE" id="PS51684">
    <property type="entry name" value="SAM_MT_TRM5_TYW2"/>
    <property type="match status" value="1"/>
</dbReference>
<dbReference type="InterPro" id="IPR030382">
    <property type="entry name" value="MeTrfase_TRM5/TYW2"/>
</dbReference>
<dbReference type="GO" id="GO:0052906">
    <property type="term" value="F:tRNA (guanine(37)-N1)-methyltransferase activity"/>
    <property type="evidence" value="ECO:0007669"/>
    <property type="project" value="UniProtKB-EC"/>
</dbReference>
<evidence type="ECO:0000256" key="6">
    <source>
        <dbReference type="ARBA" id="ARBA00022694"/>
    </source>
</evidence>
<sequence>MSKFLKKLLKGVLADEELSKVYSSFDMIGDIAIIKIPDSLLTKKNIIGEVILQSIKNLKSVFLQRSSVSGEYRLRGLEVIAGDEKYVTYYREYGCKFLVNVATSYFSPRLSTERLRISNLVSPGEIVVNMFAGVGTFSVIMAKKHQIKVYNIDSNLDAYILSIINSKINRLKDRVFSIHGDSQEVLRLNRFKDRIDRVLLPLPERAHEFIDVSINCLKPSGGHLHFFSHIKSDTKSQVVPNSEAYIRNLFSKYNFELKHTQIVRDVAPRIYQTVTDLFIFK</sequence>
<evidence type="ECO:0000256" key="1">
    <source>
        <dbReference type="ARBA" id="ARBA00012807"/>
    </source>
</evidence>
<keyword evidence="5" id="KW-0949">S-adenosyl-L-methionine</keyword>
<dbReference type="PANTHER" id="PTHR23245:SF36">
    <property type="entry name" value="TRNA (GUANINE(37)-N1)-METHYLTRANSFERASE"/>
    <property type="match status" value="1"/>
</dbReference>
<evidence type="ECO:0000256" key="3">
    <source>
        <dbReference type="ARBA" id="ARBA00022603"/>
    </source>
</evidence>
<dbReference type="InterPro" id="IPR056743">
    <property type="entry name" value="TRM5-TYW2-like_MTfase"/>
</dbReference>
<dbReference type="Pfam" id="PF25133">
    <property type="entry name" value="TYW2_N_2"/>
    <property type="match status" value="1"/>
</dbReference>
<keyword evidence="3 11" id="KW-0489">Methyltransferase</keyword>
<feature type="domain" description="SAM-dependent methyltransferase TRM5/TYW2-type" evidence="10">
    <location>
        <begin position="25"/>
        <end position="281"/>
    </location>
</feature>
<gene>
    <name evidence="11" type="ORF">NARC_140034</name>
</gene>
<name>A0A557SSJ5_9ARCH</name>
<dbReference type="Pfam" id="PF02475">
    <property type="entry name" value="TRM5-TYW2_MTfase"/>
    <property type="match status" value="1"/>
</dbReference>
<evidence type="ECO:0000256" key="8">
    <source>
        <dbReference type="ARBA" id="ARBA00033392"/>
    </source>
</evidence>
<dbReference type="InterPro" id="IPR029063">
    <property type="entry name" value="SAM-dependent_MTases_sf"/>
</dbReference>
<dbReference type="InterPro" id="IPR056744">
    <property type="entry name" value="TRM5/TYW2-like_N"/>
</dbReference>
<dbReference type="RefSeq" id="WP_144733365.1">
    <property type="nucleotide sequence ID" value="NZ_ML675589.1"/>
</dbReference>